<dbReference type="Proteomes" id="UP000225889">
    <property type="component" value="Unassembled WGS sequence"/>
</dbReference>
<feature type="domain" description="VTC" evidence="1">
    <location>
        <begin position="4"/>
        <end position="219"/>
    </location>
</feature>
<dbReference type="Pfam" id="PF09359">
    <property type="entry name" value="VTC"/>
    <property type="match status" value="1"/>
</dbReference>
<dbReference type="InterPro" id="IPR042267">
    <property type="entry name" value="VTC_sf"/>
</dbReference>
<dbReference type="Gene3D" id="3.20.100.30">
    <property type="entry name" value="VTC, catalytic tunnel domain"/>
    <property type="match status" value="1"/>
</dbReference>
<dbReference type="EMBL" id="PDYF01000008">
    <property type="protein sequence ID" value="PHU35512.1"/>
    <property type="molecule type" value="Genomic_DNA"/>
</dbReference>
<dbReference type="GO" id="GO:0006799">
    <property type="term" value="P:polyphosphate biosynthetic process"/>
    <property type="evidence" value="ECO:0007669"/>
    <property type="project" value="UniProtKB-ARBA"/>
</dbReference>
<proteinExistence type="predicted"/>
<dbReference type="InterPro" id="IPR018966">
    <property type="entry name" value="VTC_domain"/>
</dbReference>
<name>A0A2G3DWV0_9FIRM</name>
<dbReference type="CDD" id="cd07750">
    <property type="entry name" value="PolyPPase_VTC_like"/>
    <property type="match status" value="1"/>
</dbReference>
<evidence type="ECO:0000313" key="2">
    <source>
        <dbReference type="EMBL" id="PHU35512.1"/>
    </source>
</evidence>
<organism evidence="2 3">
    <name type="scientific">Pseudobutyrivibrio ruminis</name>
    <dbReference type="NCBI Taxonomy" id="46206"/>
    <lineage>
        <taxon>Bacteria</taxon>
        <taxon>Bacillati</taxon>
        <taxon>Bacillota</taxon>
        <taxon>Clostridia</taxon>
        <taxon>Lachnospirales</taxon>
        <taxon>Lachnospiraceae</taxon>
        <taxon>Pseudobutyrivibrio</taxon>
    </lineage>
</organism>
<reference evidence="2 3" key="1">
    <citation type="submission" date="2017-10" db="EMBL/GenBank/DDBJ databases">
        <title>Resolving the taxonomy of Roseburia spp., Eubacterium rectale and Agathobacter spp. through phylogenomic analysis.</title>
        <authorList>
            <person name="Sheridan P.O."/>
            <person name="Walker A.W."/>
            <person name="Duncan S.H."/>
            <person name="Scott K.P."/>
            <person name="Toole P.W.O."/>
            <person name="Luis P."/>
            <person name="Flint H.J."/>
        </authorList>
    </citation>
    <scope>NUCLEOTIDE SEQUENCE [LARGE SCALE GENOMIC DNA]</scope>
    <source>
        <strain evidence="2 3">JK626</strain>
    </source>
</reference>
<reference evidence="2 3" key="2">
    <citation type="submission" date="2017-10" db="EMBL/GenBank/DDBJ databases">
        <authorList>
            <person name="Banno H."/>
            <person name="Chua N.-H."/>
        </authorList>
    </citation>
    <scope>NUCLEOTIDE SEQUENCE [LARGE SCALE GENOMIC DNA]</scope>
    <source>
        <strain evidence="2 3">JK626</strain>
    </source>
</reference>
<comment type="caution">
    <text evidence="2">The sequence shown here is derived from an EMBL/GenBank/DDBJ whole genome shotgun (WGS) entry which is preliminary data.</text>
</comment>
<gene>
    <name evidence="2" type="ORF">CSX01_02620</name>
</gene>
<sequence length="223" mass="26296">MEYRHELKFMVSDLTIEKLRYRLAPFMENDEHQHGDFYTIRSLYFDDYFDSCLGENLAGTDDRFKYRIRFYRGNLDYINLEKKYKKRGMTKKESESLDINQVKSYLAGGYDETNGRLTTELLAANLKSGMQPKCIVEYNRCAFVEPAGNVRITFDMNLRGSTEVERFLDNDVEFALPVMNPGMHILEVKYDEFLPRHILQLVDINNLQRQSFSKYAIVREVLS</sequence>
<accession>A0A2G3DWV0</accession>
<evidence type="ECO:0000259" key="1">
    <source>
        <dbReference type="Pfam" id="PF09359"/>
    </source>
</evidence>
<protein>
    <submittedName>
        <fullName evidence="2">VTC domain-containing protein</fullName>
    </submittedName>
</protein>
<evidence type="ECO:0000313" key="3">
    <source>
        <dbReference type="Proteomes" id="UP000225889"/>
    </source>
</evidence>
<dbReference type="AlphaFoldDB" id="A0A2G3DWV0"/>